<accession>A0AAU7PFW6</accession>
<sequence>MPEARYLVGNSYEKKRIRRLLTEEQPIFVEYDYHELCNDLIEQLLDHDVANGDDFDYVLCDFLDDIELDIRERLGKLPADIFPYLLRVEEAMQYFKKYLEQISCIPMPNWLEVSRGTPLSVMEIRV</sequence>
<name>A0AAU7PFW6_9VIRU</name>
<proteinExistence type="predicted"/>
<dbReference type="EMBL" id="PP856017">
    <property type="protein sequence ID" value="XBS47717.1"/>
    <property type="molecule type" value="Genomic_DNA"/>
</dbReference>
<organism evidence="1">
    <name type="scientific">Burkholderia phage vB_BgluM-SURPRISE13</name>
    <dbReference type="NCBI Taxonomy" id="3159457"/>
    <lineage>
        <taxon>Viruses</taxon>
    </lineage>
</organism>
<gene>
    <name evidence="1" type="ORF">SURPRISE13_168</name>
</gene>
<evidence type="ECO:0008006" key="2">
    <source>
        <dbReference type="Google" id="ProtNLM"/>
    </source>
</evidence>
<protein>
    <recommendedName>
        <fullName evidence="2">Barstar (barnase inhibitor) domain-containing protein</fullName>
    </recommendedName>
</protein>
<evidence type="ECO:0000313" key="1">
    <source>
        <dbReference type="EMBL" id="XBS47717.1"/>
    </source>
</evidence>
<reference evidence="1" key="1">
    <citation type="submission" date="2024-05" db="EMBL/GenBank/DDBJ databases">
        <title>Isolation and characterization of the novel Burkholderia jumbo bacteriophage Surprise13.</title>
        <authorList>
            <person name="Supina B.S.I."/>
            <person name="Dennis J."/>
        </authorList>
    </citation>
    <scope>NUCLEOTIDE SEQUENCE</scope>
</reference>